<dbReference type="SMART" id="SM00248">
    <property type="entry name" value="ANK"/>
    <property type="match status" value="3"/>
</dbReference>
<dbReference type="PROSITE" id="PS50297">
    <property type="entry name" value="ANK_REP_REGION"/>
    <property type="match status" value="1"/>
</dbReference>
<dbReference type="SUPFAM" id="SSF48403">
    <property type="entry name" value="Ankyrin repeat"/>
    <property type="match status" value="1"/>
</dbReference>
<feature type="repeat" description="ANK" evidence="3">
    <location>
        <begin position="816"/>
        <end position="856"/>
    </location>
</feature>
<dbReference type="InterPro" id="IPR002110">
    <property type="entry name" value="Ankyrin_rpt"/>
</dbReference>
<gene>
    <name evidence="4" type="ORF">ODALV1_LOCUS20564</name>
</gene>
<dbReference type="PROSITE" id="PS50088">
    <property type="entry name" value="ANK_REPEAT"/>
    <property type="match status" value="2"/>
</dbReference>
<comment type="caution">
    <text evidence="4">The sequence shown here is derived from an EMBL/GenBank/DDBJ whole genome shotgun (WGS) entry which is preliminary data.</text>
</comment>
<dbReference type="InterPro" id="IPR036770">
    <property type="entry name" value="Ankyrin_rpt-contain_sf"/>
</dbReference>
<organism evidence="4 5">
    <name type="scientific">Orchesella dallaii</name>
    <dbReference type="NCBI Taxonomy" id="48710"/>
    <lineage>
        <taxon>Eukaryota</taxon>
        <taxon>Metazoa</taxon>
        <taxon>Ecdysozoa</taxon>
        <taxon>Arthropoda</taxon>
        <taxon>Hexapoda</taxon>
        <taxon>Collembola</taxon>
        <taxon>Entomobryomorpha</taxon>
        <taxon>Entomobryoidea</taxon>
        <taxon>Orchesellidae</taxon>
        <taxon>Orchesellinae</taxon>
        <taxon>Orchesella</taxon>
    </lineage>
</organism>
<evidence type="ECO:0000256" key="3">
    <source>
        <dbReference type="PROSITE-ProRule" id="PRU00023"/>
    </source>
</evidence>
<keyword evidence="1" id="KW-0677">Repeat</keyword>
<evidence type="ECO:0000313" key="5">
    <source>
        <dbReference type="Proteomes" id="UP001642540"/>
    </source>
</evidence>
<dbReference type="InterPro" id="IPR051637">
    <property type="entry name" value="Ank_repeat_dom-contain_49"/>
</dbReference>
<reference evidence="4 5" key="1">
    <citation type="submission" date="2024-08" db="EMBL/GenBank/DDBJ databases">
        <authorList>
            <person name="Cucini C."/>
            <person name="Frati F."/>
        </authorList>
    </citation>
    <scope>NUCLEOTIDE SEQUENCE [LARGE SCALE GENOMIC DNA]</scope>
</reference>
<evidence type="ECO:0000256" key="2">
    <source>
        <dbReference type="ARBA" id="ARBA00023043"/>
    </source>
</evidence>
<keyword evidence="2 3" id="KW-0040">ANK repeat</keyword>
<sequence length="888" mass="103402">MITVLLTPEQDYYRRFDTMLISSCHILRQLFKTRWKGITEKEWNNSEEDGEEFKKYVGNEIFNKALKFKGQKSNVETGNTEKWDMTLLSAVILNFGDPNHPKLYEKENERVTILRDLRNNQKHSLDNELTTEEYMKKTARKKLRKQIFVKGNTRVKELIDSNVNVIAVVTNDLEFSVKRIQDTIDPNVQVVMEYELDGTSMGRQNTLLVVKCDTLTTELVDKLVSLNRTCFCICKQTHDEVEGCEILTEAHDWTDISRYLIDKLWCIVDGNLHNLTDLFATPNILRQMWKRVIEWNKLKNPTNLKLLKYKIAHEQNTYLSIEVFSHFLRDKLVFVNINEQDLKAYAKYGQKIGDPSQEIKSLDYVILPESGMHLLDNICKQANSNVHLIEHDNGRFKIVRTWGSQENVSKFFETTSCDFPFCHCTTSNKLVITFRVYFESYGKHELVKFELDKLLPKGRRMFGVEDQIDLFELRALVQHLDVPKPCRSYFNHHLAILKDESEPKRYGKHIPEIICKLVEHAGNGEQHENLYQLAVNTLFRHFAKIVESTSVVVEKYMQLELLEYRKEHLVFKHEVLATYFIAEMIIDQVDSRNEIFRNCFDNACINPISISLGDNSEYRTKTMATHKFRETRLFKYLDYFATNDNHKVVISRLFSNLLSPQSHVNGADPDALDKQGRTFLHWAPYFLTPELYDELIVFFDSSGRKDSLKLRDCHNWSHLHHAVYNFDTLRTTLYIFKSNSIDFSGQDNYGDCVVFFAIQGGKDAKFLNTLFAFGADWRIPYKNQENALHAAAFYGNISALELFISLGCDVNAKNIEGRTPLHNAFLGEKRDEDIMTEHEIVVMLLKEHVDVTAKDTYGKTPIDLAKERLETGKVKQETIEVLEKYSSK</sequence>
<feature type="repeat" description="ANK" evidence="3">
    <location>
        <begin position="783"/>
        <end position="815"/>
    </location>
</feature>
<protein>
    <recommendedName>
        <fullName evidence="6">DZIP3-like HEPN domain-containing protein</fullName>
    </recommendedName>
</protein>
<evidence type="ECO:0000313" key="4">
    <source>
        <dbReference type="EMBL" id="CAL8124318.1"/>
    </source>
</evidence>
<proteinExistence type="predicted"/>
<keyword evidence="5" id="KW-1185">Reference proteome</keyword>
<evidence type="ECO:0008006" key="6">
    <source>
        <dbReference type="Google" id="ProtNLM"/>
    </source>
</evidence>
<name>A0ABP1RA94_9HEXA</name>
<accession>A0ABP1RA94</accession>
<dbReference type="PANTHER" id="PTHR24180:SF45">
    <property type="entry name" value="POLY [ADP-RIBOSE] POLYMERASE TANKYRASE"/>
    <property type="match status" value="1"/>
</dbReference>
<dbReference type="Pfam" id="PF12796">
    <property type="entry name" value="Ank_2"/>
    <property type="match status" value="1"/>
</dbReference>
<evidence type="ECO:0000256" key="1">
    <source>
        <dbReference type="ARBA" id="ARBA00022737"/>
    </source>
</evidence>
<dbReference type="Gene3D" id="1.25.40.20">
    <property type="entry name" value="Ankyrin repeat-containing domain"/>
    <property type="match status" value="1"/>
</dbReference>
<dbReference type="PANTHER" id="PTHR24180">
    <property type="entry name" value="CYCLIN-DEPENDENT KINASE INHIBITOR 2C-RELATED"/>
    <property type="match status" value="1"/>
</dbReference>
<dbReference type="EMBL" id="CAXLJM020000068">
    <property type="protein sequence ID" value="CAL8124318.1"/>
    <property type="molecule type" value="Genomic_DNA"/>
</dbReference>
<dbReference type="Proteomes" id="UP001642540">
    <property type="component" value="Unassembled WGS sequence"/>
</dbReference>